<dbReference type="PANTHER" id="PTHR31760:SF0">
    <property type="entry name" value="S-ADENOSYL-L-METHIONINE-DEPENDENT METHYLTRANSFERASES SUPERFAMILY PROTEIN"/>
    <property type="match status" value="1"/>
</dbReference>
<accession>A0A540VQF5</accession>
<evidence type="ECO:0000256" key="3">
    <source>
        <dbReference type="ARBA" id="ARBA00022603"/>
    </source>
</evidence>
<dbReference type="SUPFAM" id="SSF53335">
    <property type="entry name" value="S-adenosyl-L-methionine-dependent methyltransferases"/>
    <property type="match status" value="1"/>
</dbReference>
<comment type="subcellular location">
    <subcellularLocation>
        <location evidence="6">Cytoplasm</location>
    </subcellularLocation>
</comment>
<evidence type="ECO:0000313" key="7">
    <source>
        <dbReference type="EMBL" id="TQE98990.1"/>
    </source>
</evidence>
<evidence type="ECO:0000256" key="6">
    <source>
        <dbReference type="HAMAP-Rule" id="MF_00074"/>
    </source>
</evidence>
<dbReference type="EMBL" id="VIFK01000104">
    <property type="protein sequence ID" value="TQE98990.1"/>
    <property type="molecule type" value="Genomic_DNA"/>
</dbReference>
<dbReference type="Pfam" id="PF02527">
    <property type="entry name" value="GidB"/>
    <property type="match status" value="1"/>
</dbReference>
<feature type="binding site" evidence="6">
    <location>
        <position position="78"/>
    </location>
    <ligand>
        <name>S-adenosyl-L-methionine</name>
        <dbReference type="ChEBI" id="CHEBI:59789"/>
    </ligand>
</feature>
<comment type="caution">
    <text evidence="6">Lacks conserved residue(s) required for the propagation of feature annotation.</text>
</comment>
<protein>
    <recommendedName>
        <fullName evidence="6">Ribosomal RNA small subunit methyltransferase G</fullName>
        <ecNumber evidence="6">2.1.1.170</ecNumber>
    </recommendedName>
    <alternativeName>
        <fullName evidence="6">16S rRNA 7-methylguanosine methyltransferase</fullName>
        <shortName evidence="6">16S rRNA m7G methyltransferase</shortName>
    </alternativeName>
</protein>
<evidence type="ECO:0000256" key="5">
    <source>
        <dbReference type="ARBA" id="ARBA00022691"/>
    </source>
</evidence>
<dbReference type="AlphaFoldDB" id="A0A540VQF5"/>
<sequence>MALRVAADNATLTAGLAALGERSDLAEPLLAYRDLLARWNRVYNLSAVRDPAAMVPRHLLDSLVVRPWLPTGALLDVGTGPGLPGIPLAVAEPDRPVTLLESNGKKTRFLAQACLELGLSNVEVVQTRLEDYAPAEGFAGVICRAFSEAGTFWAGIRHLLAPGAPALAMKGRRQDHELAGLEQAGVSCRWHKLDVPGLDAERHLLIMTGTEPATG</sequence>
<comment type="catalytic activity">
    <reaction evidence="6">
        <text>guanosine(527) in 16S rRNA + S-adenosyl-L-methionine = N(7)-methylguanosine(527) in 16S rRNA + S-adenosyl-L-homocysteine</text>
        <dbReference type="Rhea" id="RHEA:42732"/>
        <dbReference type="Rhea" id="RHEA-COMP:10209"/>
        <dbReference type="Rhea" id="RHEA-COMP:10210"/>
        <dbReference type="ChEBI" id="CHEBI:57856"/>
        <dbReference type="ChEBI" id="CHEBI:59789"/>
        <dbReference type="ChEBI" id="CHEBI:74269"/>
        <dbReference type="ChEBI" id="CHEBI:74480"/>
        <dbReference type="EC" id="2.1.1.170"/>
    </reaction>
</comment>
<keyword evidence="1 6" id="KW-0963">Cytoplasm</keyword>
<dbReference type="InterPro" id="IPR029063">
    <property type="entry name" value="SAM-dependent_MTases_sf"/>
</dbReference>
<dbReference type="STRING" id="1260251.SPISAL_08425"/>
<evidence type="ECO:0000313" key="8">
    <source>
        <dbReference type="Proteomes" id="UP000315400"/>
    </source>
</evidence>
<dbReference type="GO" id="GO:0005829">
    <property type="term" value="C:cytosol"/>
    <property type="evidence" value="ECO:0007669"/>
    <property type="project" value="TreeGrafter"/>
</dbReference>
<keyword evidence="2 6" id="KW-0698">rRNA processing</keyword>
<name>A0A540VQF5_9GAMM</name>
<organism evidence="7 8">
    <name type="scientific">Spiribacter salinus</name>
    <dbReference type="NCBI Taxonomy" id="1335746"/>
    <lineage>
        <taxon>Bacteria</taxon>
        <taxon>Pseudomonadati</taxon>
        <taxon>Pseudomonadota</taxon>
        <taxon>Gammaproteobacteria</taxon>
        <taxon>Chromatiales</taxon>
        <taxon>Ectothiorhodospiraceae</taxon>
        <taxon>Spiribacter</taxon>
    </lineage>
</organism>
<feature type="binding site" evidence="6">
    <location>
        <position position="83"/>
    </location>
    <ligand>
        <name>S-adenosyl-L-methionine</name>
        <dbReference type="ChEBI" id="CHEBI:59789"/>
    </ligand>
</feature>
<proteinExistence type="inferred from homology"/>
<dbReference type="NCBIfam" id="TIGR00138">
    <property type="entry name" value="rsmG_gidB"/>
    <property type="match status" value="1"/>
</dbReference>
<evidence type="ECO:0000256" key="2">
    <source>
        <dbReference type="ARBA" id="ARBA00022552"/>
    </source>
</evidence>
<comment type="function">
    <text evidence="6">Specifically methylates the N7 position of guanine in position 527 of 16S rRNA.</text>
</comment>
<keyword evidence="3 6" id="KW-0489">Methyltransferase</keyword>
<gene>
    <name evidence="6 7" type="primary">rsmG</name>
    <name evidence="7" type="ORF">FKY71_10935</name>
</gene>
<dbReference type="GO" id="GO:0070043">
    <property type="term" value="F:rRNA (guanine-N7-)-methyltransferase activity"/>
    <property type="evidence" value="ECO:0007669"/>
    <property type="project" value="UniProtKB-UniRule"/>
</dbReference>
<dbReference type="HAMAP" id="MF_00074">
    <property type="entry name" value="16SrRNA_methyltr_G"/>
    <property type="match status" value="1"/>
</dbReference>
<feature type="binding site" evidence="6">
    <location>
        <begin position="129"/>
        <end position="130"/>
    </location>
    <ligand>
        <name>S-adenosyl-L-methionine</name>
        <dbReference type="ChEBI" id="CHEBI:59789"/>
    </ligand>
</feature>
<keyword evidence="4 6" id="KW-0808">Transferase</keyword>
<evidence type="ECO:0000256" key="1">
    <source>
        <dbReference type="ARBA" id="ARBA00022490"/>
    </source>
</evidence>
<dbReference type="CDD" id="cd02440">
    <property type="entry name" value="AdoMet_MTases"/>
    <property type="match status" value="1"/>
</dbReference>
<dbReference type="Proteomes" id="UP000315400">
    <property type="component" value="Unassembled WGS sequence"/>
</dbReference>
<dbReference type="PANTHER" id="PTHR31760">
    <property type="entry name" value="S-ADENOSYL-L-METHIONINE-DEPENDENT METHYLTRANSFERASES SUPERFAMILY PROTEIN"/>
    <property type="match status" value="1"/>
</dbReference>
<comment type="caution">
    <text evidence="7">The sequence shown here is derived from an EMBL/GenBank/DDBJ whole genome shotgun (WGS) entry which is preliminary data.</text>
</comment>
<feature type="binding site" evidence="6">
    <location>
        <position position="144"/>
    </location>
    <ligand>
        <name>S-adenosyl-L-methionine</name>
        <dbReference type="ChEBI" id="CHEBI:59789"/>
    </ligand>
</feature>
<dbReference type="InterPro" id="IPR003682">
    <property type="entry name" value="rRNA_ssu_MeTfrase_G"/>
</dbReference>
<dbReference type="PIRSF" id="PIRSF003078">
    <property type="entry name" value="GidB"/>
    <property type="match status" value="1"/>
</dbReference>
<comment type="similarity">
    <text evidence="6">Belongs to the methyltransferase superfamily. RNA methyltransferase RsmG family.</text>
</comment>
<dbReference type="Gene3D" id="3.40.50.150">
    <property type="entry name" value="Vaccinia Virus protein VP39"/>
    <property type="match status" value="1"/>
</dbReference>
<reference evidence="7 8" key="1">
    <citation type="submission" date="2019-06" db="EMBL/GenBank/DDBJ databases">
        <title>Metagenome assembled Genome of Spiribacter salinus SL48-SHIP from the microbial mat of Salt Lake 48 (Novosibirsk region, Russia).</title>
        <authorList>
            <person name="Shipova A."/>
            <person name="Rozanov A.S."/>
            <person name="Bryanskaya A.V."/>
            <person name="Peltek S.E."/>
        </authorList>
    </citation>
    <scope>NUCLEOTIDE SEQUENCE [LARGE SCALE GENOMIC DNA]</scope>
    <source>
        <strain evidence="7">SL48-SHIP-2</strain>
    </source>
</reference>
<dbReference type="EC" id="2.1.1.170" evidence="6"/>
<evidence type="ECO:0000256" key="4">
    <source>
        <dbReference type="ARBA" id="ARBA00022679"/>
    </source>
</evidence>
<keyword evidence="5 6" id="KW-0949">S-adenosyl-L-methionine</keyword>